<evidence type="ECO:0000313" key="2">
    <source>
        <dbReference type="EMBL" id="JAQ06654.1"/>
    </source>
</evidence>
<reference evidence="1" key="1">
    <citation type="journal article" date="2014" name="PLoS ONE">
        <title>Transcriptome-Based Identification of ABC Transporters in the Western Tarnished Plant Bug Lygus hesperus.</title>
        <authorList>
            <person name="Hull J.J."/>
            <person name="Chaney K."/>
            <person name="Geib S.M."/>
            <person name="Fabrick J.A."/>
            <person name="Brent C.S."/>
            <person name="Walsh D."/>
            <person name="Lavine L.C."/>
        </authorList>
    </citation>
    <scope>NUCLEOTIDE SEQUENCE</scope>
</reference>
<proteinExistence type="predicted"/>
<name>A0A0A9VTI2_LYGHE</name>
<reference evidence="2" key="3">
    <citation type="journal article" date="2016" name="Gigascience">
        <title>De novo construction of an expanded transcriptome assembly for the western tarnished plant bug, Lygus hesperus.</title>
        <authorList>
            <person name="Tassone E.E."/>
            <person name="Geib S.M."/>
            <person name="Hall B."/>
            <person name="Fabrick J.A."/>
            <person name="Brent C.S."/>
            <person name="Hull J.J."/>
        </authorList>
    </citation>
    <scope>NUCLEOTIDE SEQUENCE</scope>
</reference>
<dbReference type="AlphaFoldDB" id="A0A0A9VTI2"/>
<dbReference type="EMBL" id="GDHC01011975">
    <property type="protein sequence ID" value="JAQ06654.1"/>
    <property type="molecule type" value="Transcribed_RNA"/>
</dbReference>
<reference evidence="1" key="2">
    <citation type="submission" date="2014-07" db="EMBL/GenBank/DDBJ databases">
        <authorList>
            <person name="Hull J."/>
        </authorList>
    </citation>
    <scope>NUCLEOTIDE SEQUENCE</scope>
</reference>
<organism evidence="1">
    <name type="scientific">Lygus hesperus</name>
    <name type="common">Western plant bug</name>
    <dbReference type="NCBI Taxonomy" id="30085"/>
    <lineage>
        <taxon>Eukaryota</taxon>
        <taxon>Metazoa</taxon>
        <taxon>Ecdysozoa</taxon>
        <taxon>Arthropoda</taxon>
        <taxon>Hexapoda</taxon>
        <taxon>Insecta</taxon>
        <taxon>Pterygota</taxon>
        <taxon>Neoptera</taxon>
        <taxon>Paraneoptera</taxon>
        <taxon>Hemiptera</taxon>
        <taxon>Heteroptera</taxon>
        <taxon>Panheteroptera</taxon>
        <taxon>Cimicomorpha</taxon>
        <taxon>Miridae</taxon>
        <taxon>Mirini</taxon>
        <taxon>Lygus</taxon>
    </lineage>
</organism>
<sequence>MSGSVAYNETGKVINPAEGICYGTSTTRGWDGTYRHDTQRAFRDSTKHVLPGSVQQITCTRDHPYGAGLTFPAIPSLISGSSAMSAKTHSNHCDRGGRNKSTYETKGNKLVQIETPSEVMTNGSTAANQSIVYPGSVYNTYMNACVNTASTRNMTDTVNTKANGQKAR</sequence>
<protein>
    <submittedName>
        <fullName evidence="1">Acetylajmalan esterase</fullName>
    </submittedName>
</protein>
<dbReference type="EMBL" id="GBHO01044012">
    <property type="protein sequence ID" value="JAF99591.1"/>
    <property type="molecule type" value="Transcribed_RNA"/>
</dbReference>
<gene>
    <name evidence="1" type="primary">AAE</name>
    <name evidence="1" type="ORF">CM83_11307</name>
    <name evidence="2" type="ORF">g.13683</name>
</gene>
<evidence type="ECO:0000313" key="1">
    <source>
        <dbReference type="EMBL" id="JAF99591.1"/>
    </source>
</evidence>
<accession>A0A0A9VTI2</accession>